<keyword evidence="2" id="KW-1185">Reference proteome</keyword>
<reference evidence="2" key="1">
    <citation type="journal article" date="2021" name="BMC Genomics">
        <title>Chromosome-level genome assembly and manually-curated proteome of model necrotroph Parastagonospora nodorum Sn15 reveals a genome-wide trove of candidate effector homologs, and redundancy of virulence-related functions within an accessory chromosome.</title>
        <authorList>
            <person name="Bertazzoni S."/>
            <person name="Jones D.A.B."/>
            <person name="Phan H.T."/>
            <person name="Tan K.-C."/>
            <person name="Hane J.K."/>
        </authorList>
    </citation>
    <scope>NUCLEOTIDE SEQUENCE [LARGE SCALE GENOMIC DNA]</scope>
    <source>
        <strain evidence="2">SN15 / ATCC MYA-4574 / FGSC 10173)</strain>
    </source>
</reference>
<accession>A0A7U2FF86</accession>
<dbReference type="AlphaFoldDB" id="A0A7U2FF86"/>
<protein>
    <submittedName>
        <fullName evidence="1">Uncharacterized protein</fullName>
    </submittedName>
</protein>
<dbReference type="VEuPathDB" id="FungiDB:JI435_420570"/>
<sequence>MTCIGAKTRLPIRLGVSCKVLHGNLCSVFGNIVWEPDVNVLGHVWEVVSSVLGSKAYRRSLVLVRITSRLDQAEQACHIATSFSLSTTCGHVTFECMVWTAELIHSEHRIVVVVIAVRSRWFGNVRVLELKHKD</sequence>
<dbReference type="Proteomes" id="UP000663193">
    <property type="component" value="Chromosome 16"/>
</dbReference>
<evidence type="ECO:0000313" key="1">
    <source>
        <dbReference type="EMBL" id="QRD04048.1"/>
    </source>
</evidence>
<dbReference type="EMBL" id="CP069038">
    <property type="protein sequence ID" value="QRD04048.1"/>
    <property type="molecule type" value="Genomic_DNA"/>
</dbReference>
<evidence type="ECO:0000313" key="2">
    <source>
        <dbReference type="Proteomes" id="UP000663193"/>
    </source>
</evidence>
<name>A0A7U2FF86_PHANO</name>
<organism evidence="1 2">
    <name type="scientific">Phaeosphaeria nodorum (strain SN15 / ATCC MYA-4574 / FGSC 10173)</name>
    <name type="common">Glume blotch fungus</name>
    <name type="synonym">Parastagonospora nodorum</name>
    <dbReference type="NCBI Taxonomy" id="321614"/>
    <lineage>
        <taxon>Eukaryota</taxon>
        <taxon>Fungi</taxon>
        <taxon>Dikarya</taxon>
        <taxon>Ascomycota</taxon>
        <taxon>Pezizomycotina</taxon>
        <taxon>Dothideomycetes</taxon>
        <taxon>Pleosporomycetidae</taxon>
        <taxon>Pleosporales</taxon>
        <taxon>Pleosporineae</taxon>
        <taxon>Phaeosphaeriaceae</taxon>
        <taxon>Parastagonospora</taxon>
    </lineage>
</organism>
<gene>
    <name evidence="1" type="ORF">JI435_420570</name>
</gene>
<proteinExistence type="predicted"/>